<dbReference type="Proteomes" id="UP000273982">
    <property type="component" value="Chromosome"/>
</dbReference>
<keyword evidence="5" id="KW-1133">Transmembrane helix</keyword>
<evidence type="ECO:0000256" key="4">
    <source>
        <dbReference type="PIRSR" id="PIRSR603782-2"/>
    </source>
</evidence>
<protein>
    <submittedName>
        <fullName evidence="7">SCO family protein</fullName>
    </submittedName>
</protein>
<feature type="binding site" evidence="3">
    <location>
        <position position="118"/>
    </location>
    <ligand>
        <name>Cu cation</name>
        <dbReference type="ChEBI" id="CHEBI:23378"/>
    </ligand>
</feature>
<dbReference type="InterPro" id="IPR003782">
    <property type="entry name" value="SCO1/SenC"/>
</dbReference>
<keyword evidence="2 3" id="KW-0186">Copper</keyword>
<dbReference type="Pfam" id="PF02630">
    <property type="entry name" value="SCO1-SenC"/>
    <property type="match status" value="1"/>
</dbReference>
<proteinExistence type="inferred from homology"/>
<feature type="binding site" evidence="3">
    <location>
        <position position="112"/>
    </location>
    <ligand>
        <name>Cu cation</name>
        <dbReference type="ChEBI" id="CHEBI:23378"/>
    </ligand>
</feature>
<evidence type="ECO:0000256" key="2">
    <source>
        <dbReference type="ARBA" id="ARBA00023008"/>
    </source>
</evidence>
<evidence type="ECO:0000256" key="1">
    <source>
        <dbReference type="ARBA" id="ARBA00010996"/>
    </source>
</evidence>
<sequence length="260" mass="28111">MHRARPKGRAAVTGGARQTECARAPFAAFVGLALVLAALWTAPLAAPLRAAETRAQPAKAEAANLPRPGAYVLQRIQRAPEAQLLDAEGRATQLSAYTRGAVTALAFFYAQCADPAGCPLAWSTFETVARDANDDPLLKSRLRLVFASLDPEHDTPNVMRLLQSSENEADRVPWAFVTSRSLSDLSPLIAQMGQDIAFEADQTGRRSGAINHMLKIFLIDPDGWVREIYSAAFLTPENLLNDARTLAMEFPEANNAGAAR</sequence>
<keyword evidence="5" id="KW-0812">Transmembrane</keyword>
<dbReference type="EMBL" id="CP034086">
    <property type="protein sequence ID" value="AZG75576.1"/>
    <property type="molecule type" value="Genomic_DNA"/>
</dbReference>
<comment type="similarity">
    <text evidence="1">Belongs to the SCO1/2 family.</text>
</comment>
<dbReference type="KEGG" id="mros:EHO51_01825"/>
<keyword evidence="4" id="KW-1015">Disulfide bond</keyword>
<feature type="domain" description="Thioredoxin" evidence="6">
    <location>
        <begin position="73"/>
        <end position="248"/>
    </location>
</feature>
<evidence type="ECO:0000313" key="7">
    <source>
        <dbReference type="EMBL" id="AZG75576.1"/>
    </source>
</evidence>
<feature type="disulfide bond" description="Redox-active" evidence="4">
    <location>
        <begin position="112"/>
        <end position="118"/>
    </location>
</feature>
<keyword evidence="5" id="KW-0472">Membrane</keyword>
<dbReference type="CDD" id="cd02968">
    <property type="entry name" value="SCO"/>
    <property type="match status" value="1"/>
</dbReference>
<organism evidence="7 8">
    <name type="scientific">Methylocystis rosea</name>
    <dbReference type="NCBI Taxonomy" id="173366"/>
    <lineage>
        <taxon>Bacteria</taxon>
        <taxon>Pseudomonadati</taxon>
        <taxon>Pseudomonadota</taxon>
        <taxon>Alphaproteobacteria</taxon>
        <taxon>Hyphomicrobiales</taxon>
        <taxon>Methylocystaceae</taxon>
        <taxon>Methylocystis</taxon>
    </lineage>
</organism>
<dbReference type="PROSITE" id="PS51352">
    <property type="entry name" value="THIOREDOXIN_2"/>
    <property type="match status" value="1"/>
</dbReference>
<accession>A0A3G8M0Y1</accession>
<dbReference type="GO" id="GO:0046872">
    <property type="term" value="F:metal ion binding"/>
    <property type="evidence" value="ECO:0007669"/>
    <property type="project" value="UniProtKB-KW"/>
</dbReference>
<evidence type="ECO:0000259" key="6">
    <source>
        <dbReference type="PROSITE" id="PS51352"/>
    </source>
</evidence>
<feature type="transmembrane region" description="Helical" evidence="5">
    <location>
        <begin position="21"/>
        <end position="40"/>
    </location>
</feature>
<dbReference type="InterPro" id="IPR013766">
    <property type="entry name" value="Thioredoxin_domain"/>
</dbReference>
<keyword evidence="3" id="KW-0479">Metal-binding</keyword>
<dbReference type="AlphaFoldDB" id="A0A3G8M0Y1"/>
<gene>
    <name evidence="7" type="ORF">EHO51_01825</name>
</gene>
<name>A0A3G8M0Y1_9HYPH</name>
<evidence type="ECO:0000256" key="3">
    <source>
        <dbReference type="PIRSR" id="PIRSR603782-1"/>
    </source>
</evidence>
<dbReference type="SUPFAM" id="SSF52833">
    <property type="entry name" value="Thioredoxin-like"/>
    <property type="match status" value="1"/>
</dbReference>
<reference evidence="7 8" key="1">
    <citation type="submission" date="2018-11" db="EMBL/GenBank/DDBJ databases">
        <title>Genome squencing of methanotrophic bacteria isolated from alkaline groundwater in Korea.</title>
        <authorList>
            <person name="Nguyen L.N."/>
        </authorList>
    </citation>
    <scope>NUCLEOTIDE SEQUENCE [LARGE SCALE GENOMIC DNA]</scope>
    <source>
        <strain evidence="7 8">GW6</strain>
    </source>
</reference>
<evidence type="ECO:0000313" key="8">
    <source>
        <dbReference type="Proteomes" id="UP000273982"/>
    </source>
</evidence>
<feature type="binding site" evidence="3">
    <location>
        <position position="212"/>
    </location>
    <ligand>
        <name>Cu cation</name>
        <dbReference type="ChEBI" id="CHEBI:23378"/>
    </ligand>
</feature>
<evidence type="ECO:0000256" key="5">
    <source>
        <dbReference type="SAM" id="Phobius"/>
    </source>
</evidence>
<dbReference type="Gene3D" id="3.40.30.10">
    <property type="entry name" value="Glutaredoxin"/>
    <property type="match status" value="1"/>
</dbReference>
<dbReference type="InterPro" id="IPR036249">
    <property type="entry name" value="Thioredoxin-like_sf"/>
</dbReference>